<accession>A0A383S7B6</accession>
<dbReference type="EMBL" id="UNQJ01000006">
    <property type="protein sequence ID" value="SYZ33294.1"/>
    <property type="molecule type" value="Genomic_DNA"/>
</dbReference>
<dbReference type="Pfam" id="PF08044">
    <property type="entry name" value="DUF1707"/>
    <property type="match status" value="1"/>
</dbReference>
<feature type="transmembrane region" description="Helical" evidence="1">
    <location>
        <begin position="111"/>
        <end position="131"/>
    </location>
</feature>
<evidence type="ECO:0000313" key="6">
    <source>
        <dbReference type="Proteomes" id="UP000279336"/>
    </source>
</evidence>
<proteinExistence type="predicted"/>
<evidence type="ECO:0000313" key="4">
    <source>
        <dbReference type="EMBL" id="SYZ33294.1"/>
    </source>
</evidence>
<dbReference type="Proteomes" id="UP000263928">
    <property type="component" value="Unassembled WGS sequence"/>
</dbReference>
<keyword evidence="5" id="KW-1185">Reference proteome</keyword>
<reference evidence="5" key="2">
    <citation type="submission" date="2018-08" db="EMBL/GenBank/DDBJ databases">
        <authorList>
            <person name="Hornung B."/>
        </authorList>
    </citation>
    <scope>NUCLEOTIDE SEQUENCE [LARGE SCALE GENOMIC DNA]</scope>
</reference>
<dbReference type="EMBL" id="RCIW01000008">
    <property type="protein sequence ID" value="RLP10136.1"/>
    <property type="molecule type" value="Genomic_DNA"/>
</dbReference>
<keyword evidence="1" id="KW-1133">Transmembrane helix</keyword>
<evidence type="ECO:0000313" key="3">
    <source>
        <dbReference type="EMBL" id="RLP10136.1"/>
    </source>
</evidence>
<protein>
    <submittedName>
        <fullName evidence="3">DUF1707 domain-containing protein</fullName>
    </submittedName>
</protein>
<dbReference type="InterPro" id="IPR012551">
    <property type="entry name" value="DUF1707_SHOCT-like"/>
</dbReference>
<dbReference type="AlphaFoldDB" id="A0A383S7B6"/>
<evidence type="ECO:0000256" key="1">
    <source>
        <dbReference type="SAM" id="Phobius"/>
    </source>
</evidence>
<gene>
    <name evidence="3" type="ORF">D7U36_06070</name>
    <name evidence="4" type="ORF">PROPAUS_1213</name>
</gene>
<keyword evidence="1" id="KW-0812">Transmembrane</keyword>
<organism evidence="4 5">
    <name type="scientific">Propionibacterium australiense</name>
    <dbReference type="NCBI Taxonomy" id="119981"/>
    <lineage>
        <taxon>Bacteria</taxon>
        <taxon>Bacillati</taxon>
        <taxon>Actinomycetota</taxon>
        <taxon>Actinomycetes</taxon>
        <taxon>Propionibacteriales</taxon>
        <taxon>Propionibacteriaceae</taxon>
        <taxon>Propionibacterium</taxon>
    </lineage>
</organism>
<dbReference type="OrthoDB" id="3534574at2"/>
<sequence>MACGNSIGRVDKPFLRIGDVERDAALELLQSHYAAGRLDTEEFEERMTAALAAHHQDELDALFTDLPEDPQARFFDESGPIGHAARPSELTPWRASVPAVRDREGRRALSTALGLVSGLVWPVALIGVLFFGAPWRVLLMALMVSIVTGTIQQNLRDNKALPPGEDDD</sequence>
<evidence type="ECO:0000313" key="5">
    <source>
        <dbReference type="Proteomes" id="UP000263928"/>
    </source>
</evidence>
<reference evidence="3 6" key="3">
    <citation type="submission" date="2018-10" db="EMBL/GenBank/DDBJ databases">
        <title>Propionibacterium australiense Genome Sequencing and Assembly.</title>
        <authorList>
            <person name="Bernier A.-M."/>
            <person name="Bernard K."/>
        </authorList>
    </citation>
    <scope>NUCLEOTIDE SEQUENCE [LARGE SCALE GENOMIC DNA]</scope>
    <source>
        <strain evidence="3 6">NML98A078</strain>
    </source>
</reference>
<evidence type="ECO:0000259" key="2">
    <source>
        <dbReference type="Pfam" id="PF08044"/>
    </source>
</evidence>
<reference evidence="4" key="1">
    <citation type="submission" date="2018-08" db="EMBL/GenBank/DDBJ databases">
        <authorList>
            <person name="Ferrada E.E."/>
            <person name="Latorre B.A."/>
        </authorList>
    </citation>
    <scope>NUCLEOTIDE SEQUENCE [LARGE SCALE GENOMIC DNA]</scope>
    <source>
        <strain evidence="4">Propionibacterium_australiense1</strain>
    </source>
</reference>
<dbReference type="Proteomes" id="UP000279336">
    <property type="component" value="Unassembled WGS sequence"/>
</dbReference>
<feature type="domain" description="DUF1707" evidence="2">
    <location>
        <begin position="15"/>
        <end position="67"/>
    </location>
</feature>
<name>A0A383S7B6_9ACTN</name>
<keyword evidence="1" id="KW-0472">Membrane</keyword>